<evidence type="ECO:0000313" key="1">
    <source>
        <dbReference type="EnsemblPlants" id="AET5Gv20718200.7"/>
    </source>
</evidence>
<keyword evidence="2" id="KW-1185">Reference proteome</keyword>
<reference evidence="2" key="2">
    <citation type="journal article" date="2017" name="Nat. Plants">
        <title>The Aegilops tauschii genome reveals multiple impacts of transposons.</title>
        <authorList>
            <person name="Zhao G."/>
            <person name="Zou C."/>
            <person name="Li K."/>
            <person name="Wang K."/>
            <person name="Li T."/>
            <person name="Gao L."/>
            <person name="Zhang X."/>
            <person name="Wang H."/>
            <person name="Yang Z."/>
            <person name="Liu X."/>
            <person name="Jiang W."/>
            <person name="Mao L."/>
            <person name="Kong X."/>
            <person name="Jiao Y."/>
            <person name="Jia J."/>
        </authorList>
    </citation>
    <scope>NUCLEOTIDE SEQUENCE [LARGE SCALE GENOMIC DNA]</scope>
    <source>
        <strain evidence="2">cv. AL8/78</strain>
    </source>
</reference>
<reference evidence="2" key="1">
    <citation type="journal article" date="2014" name="Science">
        <title>Ancient hybridizations among the ancestral genomes of bread wheat.</title>
        <authorList>
            <consortium name="International Wheat Genome Sequencing Consortium,"/>
            <person name="Marcussen T."/>
            <person name="Sandve S.R."/>
            <person name="Heier L."/>
            <person name="Spannagl M."/>
            <person name="Pfeifer M."/>
            <person name="Jakobsen K.S."/>
            <person name="Wulff B.B."/>
            <person name="Steuernagel B."/>
            <person name="Mayer K.F."/>
            <person name="Olsen O.A."/>
        </authorList>
    </citation>
    <scope>NUCLEOTIDE SEQUENCE [LARGE SCALE GENOMIC DNA]</scope>
    <source>
        <strain evidence="2">cv. AL8/78</strain>
    </source>
</reference>
<proteinExistence type="predicted"/>
<reference evidence="1" key="5">
    <citation type="journal article" date="2021" name="G3 (Bethesda)">
        <title>Aegilops tauschii genome assembly Aet v5.0 features greater sequence contiguity and improved annotation.</title>
        <authorList>
            <person name="Wang L."/>
            <person name="Zhu T."/>
            <person name="Rodriguez J.C."/>
            <person name="Deal K.R."/>
            <person name="Dubcovsky J."/>
            <person name="McGuire P.E."/>
            <person name="Lux T."/>
            <person name="Spannagl M."/>
            <person name="Mayer K.F.X."/>
            <person name="Baldrich P."/>
            <person name="Meyers B.C."/>
            <person name="Huo N."/>
            <person name="Gu Y.Q."/>
            <person name="Zhou H."/>
            <person name="Devos K.M."/>
            <person name="Bennetzen J.L."/>
            <person name="Unver T."/>
            <person name="Budak H."/>
            <person name="Gulick P.J."/>
            <person name="Galiba G."/>
            <person name="Kalapos B."/>
            <person name="Nelson D.R."/>
            <person name="Li P."/>
            <person name="You F.M."/>
            <person name="Luo M.C."/>
            <person name="Dvorak J."/>
        </authorList>
    </citation>
    <scope>NUCLEOTIDE SEQUENCE [LARGE SCALE GENOMIC DNA]</scope>
    <source>
        <strain evidence="1">cv. AL8/78</strain>
    </source>
</reference>
<dbReference type="Proteomes" id="UP000015105">
    <property type="component" value="Chromosome 5D"/>
</dbReference>
<protein>
    <submittedName>
        <fullName evidence="1">Uncharacterized protein</fullName>
    </submittedName>
</protein>
<sequence length="123" mass="13538">MKMRSIPAPPISVSLVSSVTEDGWQSASFVLRKGEFLLKNHMHLTDHINLLLRFPHTSGKYSTEETFKSNFTSVYNDTTNYFRLFKECWVVKRGAAVAGVAGHGTTSLGSCLRQASPASSDAL</sequence>
<reference evidence="1" key="4">
    <citation type="submission" date="2019-03" db="UniProtKB">
        <authorList>
            <consortium name="EnsemblPlants"/>
        </authorList>
    </citation>
    <scope>IDENTIFICATION</scope>
</reference>
<dbReference type="STRING" id="200361.A0A453LD61"/>
<dbReference type="AlphaFoldDB" id="A0A453LD61"/>
<evidence type="ECO:0000313" key="2">
    <source>
        <dbReference type="Proteomes" id="UP000015105"/>
    </source>
</evidence>
<organism evidence="1 2">
    <name type="scientific">Aegilops tauschii subsp. strangulata</name>
    <name type="common">Goatgrass</name>
    <dbReference type="NCBI Taxonomy" id="200361"/>
    <lineage>
        <taxon>Eukaryota</taxon>
        <taxon>Viridiplantae</taxon>
        <taxon>Streptophyta</taxon>
        <taxon>Embryophyta</taxon>
        <taxon>Tracheophyta</taxon>
        <taxon>Spermatophyta</taxon>
        <taxon>Magnoliopsida</taxon>
        <taxon>Liliopsida</taxon>
        <taxon>Poales</taxon>
        <taxon>Poaceae</taxon>
        <taxon>BOP clade</taxon>
        <taxon>Pooideae</taxon>
        <taxon>Triticodae</taxon>
        <taxon>Triticeae</taxon>
        <taxon>Triticinae</taxon>
        <taxon>Aegilops</taxon>
    </lineage>
</organism>
<name>A0A453LD61_AEGTS</name>
<dbReference type="EnsemblPlants" id="AET5Gv20718200.7">
    <property type="protein sequence ID" value="AET5Gv20718200.7"/>
    <property type="gene ID" value="AET5Gv20718200"/>
</dbReference>
<reference evidence="1" key="3">
    <citation type="journal article" date="2017" name="Nature">
        <title>Genome sequence of the progenitor of the wheat D genome Aegilops tauschii.</title>
        <authorList>
            <person name="Luo M.C."/>
            <person name="Gu Y.Q."/>
            <person name="Puiu D."/>
            <person name="Wang H."/>
            <person name="Twardziok S.O."/>
            <person name="Deal K.R."/>
            <person name="Huo N."/>
            <person name="Zhu T."/>
            <person name="Wang L."/>
            <person name="Wang Y."/>
            <person name="McGuire P.E."/>
            <person name="Liu S."/>
            <person name="Long H."/>
            <person name="Ramasamy R.K."/>
            <person name="Rodriguez J.C."/>
            <person name="Van S.L."/>
            <person name="Yuan L."/>
            <person name="Wang Z."/>
            <person name="Xia Z."/>
            <person name="Xiao L."/>
            <person name="Anderson O.D."/>
            <person name="Ouyang S."/>
            <person name="Liang Y."/>
            <person name="Zimin A.V."/>
            <person name="Pertea G."/>
            <person name="Qi P."/>
            <person name="Bennetzen J.L."/>
            <person name="Dai X."/>
            <person name="Dawson M.W."/>
            <person name="Muller H.G."/>
            <person name="Kugler K."/>
            <person name="Rivarola-Duarte L."/>
            <person name="Spannagl M."/>
            <person name="Mayer K.F.X."/>
            <person name="Lu F.H."/>
            <person name="Bevan M.W."/>
            <person name="Leroy P."/>
            <person name="Li P."/>
            <person name="You F.M."/>
            <person name="Sun Q."/>
            <person name="Liu Z."/>
            <person name="Lyons E."/>
            <person name="Wicker T."/>
            <person name="Salzberg S.L."/>
            <person name="Devos K.M."/>
            <person name="Dvorak J."/>
        </authorList>
    </citation>
    <scope>NUCLEOTIDE SEQUENCE [LARGE SCALE GENOMIC DNA]</scope>
    <source>
        <strain evidence="1">cv. AL8/78</strain>
    </source>
</reference>
<accession>A0A453LD61</accession>
<dbReference type="Gramene" id="AET5Gv20718200.7">
    <property type="protein sequence ID" value="AET5Gv20718200.7"/>
    <property type="gene ID" value="AET5Gv20718200"/>
</dbReference>